<feature type="region of interest" description="Disordered" evidence="1">
    <location>
        <begin position="63"/>
        <end position="98"/>
    </location>
</feature>
<keyword evidence="3" id="KW-1185">Reference proteome</keyword>
<evidence type="ECO:0000313" key="2">
    <source>
        <dbReference type="EMBL" id="PVD26887.1"/>
    </source>
</evidence>
<feature type="region of interest" description="Disordered" evidence="1">
    <location>
        <begin position="364"/>
        <end position="401"/>
    </location>
</feature>
<proteinExistence type="predicted"/>
<evidence type="ECO:0000313" key="3">
    <source>
        <dbReference type="Proteomes" id="UP000245119"/>
    </source>
</evidence>
<feature type="compositionally biased region" description="Polar residues" evidence="1">
    <location>
        <begin position="78"/>
        <end position="88"/>
    </location>
</feature>
<reference evidence="2 3" key="1">
    <citation type="submission" date="2018-04" db="EMBL/GenBank/DDBJ databases">
        <title>The genome of golden apple snail Pomacea canaliculata provides insight into stress tolerance and invasive adaptation.</title>
        <authorList>
            <person name="Liu C."/>
            <person name="Liu B."/>
            <person name="Ren Y."/>
            <person name="Zhang Y."/>
            <person name="Wang H."/>
            <person name="Li S."/>
            <person name="Jiang F."/>
            <person name="Yin L."/>
            <person name="Zhang G."/>
            <person name="Qian W."/>
            <person name="Fan W."/>
        </authorList>
    </citation>
    <scope>NUCLEOTIDE SEQUENCE [LARGE SCALE GENOMIC DNA]</scope>
    <source>
        <strain evidence="2">SZHN2017</strain>
        <tissue evidence="2">Muscle</tissue>
    </source>
</reference>
<organism evidence="2 3">
    <name type="scientific">Pomacea canaliculata</name>
    <name type="common">Golden apple snail</name>
    <dbReference type="NCBI Taxonomy" id="400727"/>
    <lineage>
        <taxon>Eukaryota</taxon>
        <taxon>Metazoa</taxon>
        <taxon>Spiralia</taxon>
        <taxon>Lophotrochozoa</taxon>
        <taxon>Mollusca</taxon>
        <taxon>Gastropoda</taxon>
        <taxon>Caenogastropoda</taxon>
        <taxon>Architaenioglossa</taxon>
        <taxon>Ampullarioidea</taxon>
        <taxon>Ampullariidae</taxon>
        <taxon>Pomacea</taxon>
    </lineage>
</organism>
<gene>
    <name evidence="2" type="ORF">C0Q70_12035</name>
</gene>
<feature type="region of interest" description="Disordered" evidence="1">
    <location>
        <begin position="145"/>
        <end position="175"/>
    </location>
</feature>
<dbReference type="EMBL" id="PZQS01000007">
    <property type="protein sequence ID" value="PVD26887.1"/>
    <property type="molecule type" value="Genomic_DNA"/>
</dbReference>
<feature type="compositionally biased region" description="Acidic residues" evidence="1">
    <location>
        <begin position="392"/>
        <end position="401"/>
    </location>
</feature>
<sequence length="431" mass="47818">MDSAVQTTPQTLRTLSTNEVLKVPMWSFSRKADSSVQTEDPQHVDLKKNTFILETSEGLKLKHTNMSSQASEEVDPCDSSQQPHTAAESSGAKFSCKGKGTEEDVWIDKSLKQVVSVGGEGEKAQQPENQSGTQYRQFLKAEKPHVYDGGDTPEKKPDRHKNPPNVERSRMEDSTGKSLAFGRVASLSNVLHPNQNGEWSSLPSPSGDFVVQKDKIQQGASRGLQRLKEVSNFPRNLDVCSSQGECEIGGGKGSSCERNMNEYPTESGDMPDLQQILRRQLENTSKQPVKDTQVLRSTLEDFSSGKRFAPWQSHPDPEDRRGHGPFGEPGAPAQTKLIRQKSETSKVVHDRLFDVSESLVSSVDSSCPLVNSSSHPFQTSQSHQLSLHDAEEYQSDGEFESDPLLQLLRQQRSQCEDQLRYLDSVLSEMNG</sequence>
<feature type="region of interest" description="Disordered" evidence="1">
    <location>
        <begin position="305"/>
        <end position="334"/>
    </location>
</feature>
<comment type="caution">
    <text evidence="2">The sequence shown here is derived from an EMBL/GenBank/DDBJ whole genome shotgun (WGS) entry which is preliminary data.</text>
</comment>
<dbReference type="AlphaFoldDB" id="A0A2T7P0C6"/>
<dbReference type="OrthoDB" id="10043502at2759"/>
<accession>A0A2T7P0C6</accession>
<evidence type="ECO:0000256" key="1">
    <source>
        <dbReference type="SAM" id="MobiDB-lite"/>
    </source>
</evidence>
<dbReference type="Proteomes" id="UP000245119">
    <property type="component" value="Linkage Group LG7"/>
</dbReference>
<feature type="region of interest" description="Disordered" evidence="1">
    <location>
        <begin position="244"/>
        <end position="270"/>
    </location>
</feature>
<name>A0A2T7P0C6_POMCA</name>
<protein>
    <submittedName>
        <fullName evidence="2">Uncharacterized protein</fullName>
    </submittedName>
</protein>
<feature type="compositionally biased region" description="Polar residues" evidence="1">
    <location>
        <begin position="368"/>
        <end position="385"/>
    </location>
</feature>